<dbReference type="InterPro" id="IPR022742">
    <property type="entry name" value="Hydrolase_4"/>
</dbReference>
<comment type="caution">
    <text evidence="2">The sequence shown here is derived from an EMBL/GenBank/DDBJ whole genome shotgun (WGS) entry which is preliminary data.</text>
</comment>
<organism evidence="2 3">
    <name type="scientific">Antarcticimicrobium sediminis</name>
    <dbReference type="NCBI Taxonomy" id="2546227"/>
    <lineage>
        <taxon>Bacteria</taxon>
        <taxon>Pseudomonadati</taxon>
        <taxon>Pseudomonadota</taxon>
        <taxon>Alphaproteobacteria</taxon>
        <taxon>Rhodobacterales</taxon>
        <taxon>Paracoccaceae</taxon>
        <taxon>Antarcticimicrobium</taxon>
    </lineage>
</organism>
<evidence type="ECO:0000313" key="3">
    <source>
        <dbReference type="Proteomes" id="UP000294662"/>
    </source>
</evidence>
<dbReference type="AlphaFoldDB" id="A0A4R5F0I9"/>
<dbReference type="InterPro" id="IPR029058">
    <property type="entry name" value="AB_hydrolase_fold"/>
</dbReference>
<dbReference type="EMBL" id="SMFP01000001">
    <property type="protein sequence ID" value="TDE40901.1"/>
    <property type="molecule type" value="Genomic_DNA"/>
</dbReference>
<keyword evidence="3" id="KW-1185">Reference proteome</keyword>
<dbReference type="Gene3D" id="3.40.50.1820">
    <property type="entry name" value="alpha/beta hydrolase"/>
    <property type="match status" value="1"/>
</dbReference>
<evidence type="ECO:0000259" key="1">
    <source>
        <dbReference type="Pfam" id="PF12146"/>
    </source>
</evidence>
<name>A0A4R5F0I9_9RHOB</name>
<dbReference type="InterPro" id="IPR051044">
    <property type="entry name" value="MAG_DAG_Lipase"/>
</dbReference>
<protein>
    <submittedName>
        <fullName evidence="2">Alpha/beta hydrolase</fullName>
    </submittedName>
</protein>
<gene>
    <name evidence="2" type="ORF">E1B25_01420</name>
</gene>
<sequence>MDLAPAPLFDDVAGAPPGGAAWWLRCCDGVRIRIGCWRPDGPAQGTVLLFPGRTEYVEKYGPAAADLAARGFATVVIDWRGQGLADRLVEDPRPGHVERFQDYQRDVEAMIAAATQLDMPQPFHLLAHSMGGCIGLRALIDGAPVQACAFTGPMWGIRMPALLRPMAFGAAYIGPLLGLGARLMPSTKPQNYVETQGFEGNALTGDPQMYALMQAQLAAHPDLGLGGPSLKWMRAALKETADLSRQPAPAQPCVTFLGSCESIVSADAIRNRMSSWPGGQLEMVEGAQHEVMMEGPAIRAHVFDRIAALFSDATSADI</sequence>
<dbReference type="GO" id="GO:0016787">
    <property type="term" value="F:hydrolase activity"/>
    <property type="evidence" value="ECO:0007669"/>
    <property type="project" value="UniProtKB-KW"/>
</dbReference>
<dbReference type="PANTHER" id="PTHR11614">
    <property type="entry name" value="PHOSPHOLIPASE-RELATED"/>
    <property type="match status" value="1"/>
</dbReference>
<dbReference type="OrthoDB" id="9788260at2"/>
<dbReference type="Proteomes" id="UP000294662">
    <property type="component" value="Unassembled WGS sequence"/>
</dbReference>
<proteinExistence type="predicted"/>
<keyword evidence="2" id="KW-0378">Hydrolase</keyword>
<reference evidence="2 3" key="1">
    <citation type="submission" date="2019-03" db="EMBL/GenBank/DDBJ databases">
        <authorList>
            <person name="Zhang S."/>
        </authorList>
    </citation>
    <scope>NUCLEOTIDE SEQUENCE [LARGE SCALE GENOMIC DNA]</scope>
    <source>
        <strain evidence="2 3">S4J41</strain>
    </source>
</reference>
<evidence type="ECO:0000313" key="2">
    <source>
        <dbReference type="EMBL" id="TDE40901.1"/>
    </source>
</evidence>
<dbReference type="Pfam" id="PF12146">
    <property type="entry name" value="Hydrolase_4"/>
    <property type="match status" value="1"/>
</dbReference>
<dbReference type="SUPFAM" id="SSF53474">
    <property type="entry name" value="alpha/beta-Hydrolases"/>
    <property type="match status" value="1"/>
</dbReference>
<feature type="domain" description="Serine aminopeptidase S33" evidence="1">
    <location>
        <begin position="42"/>
        <end position="294"/>
    </location>
</feature>
<accession>A0A4R5F0I9</accession>
<dbReference type="RefSeq" id="WP_132826891.1">
    <property type="nucleotide sequence ID" value="NZ_SMFP01000001.1"/>
</dbReference>